<dbReference type="KEGG" id="nbe:Back2_07160"/>
<dbReference type="NCBIfam" id="TIGR02246">
    <property type="entry name" value="SgcJ/EcaC family oxidoreductase"/>
    <property type="match status" value="1"/>
</dbReference>
<feature type="domain" description="SnoaL-like" evidence="1">
    <location>
        <begin position="17"/>
        <end position="93"/>
    </location>
</feature>
<dbReference type="SUPFAM" id="SSF54427">
    <property type="entry name" value="NTF2-like"/>
    <property type="match status" value="1"/>
</dbReference>
<dbReference type="Proteomes" id="UP000271573">
    <property type="component" value="Chromosome"/>
</dbReference>
<evidence type="ECO:0000259" key="1">
    <source>
        <dbReference type="Pfam" id="PF12680"/>
    </source>
</evidence>
<dbReference type="RefSeq" id="WP_164512462.1">
    <property type="nucleotide sequence ID" value="NZ_AP019307.1"/>
</dbReference>
<accession>A0A3G9J0D1</accession>
<keyword evidence="3" id="KW-1185">Reference proteome</keyword>
<organism evidence="2 3">
    <name type="scientific">Nocardioides baekrokdamisoli</name>
    <dbReference type="NCBI Taxonomy" id="1804624"/>
    <lineage>
        <taxon>Bacteria</taxon>
        <taxon>Bacillati</taxon>
        <taxon>Actinomycetota</taxon>
        <taxon>Actinomycetes</taxon>
        <taxon>Propionibacteriales</taxon>
        <taxon>Nocardioidaceae</taxon>
        <taxon>Nocardioides</taxon>
    </lineage>
</organism>
<protein>
    <recommendedName>
        <fullName evidence="1">SnoaL-like domain-containing protein</fullName>
    </recommendedName>
</protein>
<dbReference type="Gene3D" id="3.10.450.50">
    <property type="match status" value="1"/>
</dbReference>
<proteinExistence type="predicted"/>
<dbReference type="InterPro" id="IPR011944">
    <property type="entry name" value="Steroid_delta5-4_isomerase"/>
</dbReference>
<evidence type="ECO:0000313" key="2">
    <source>
        <dbReference type="EMBL" id="BBH16429.1"/>
    </source>
</evidence>
<dbReference type="InterPro" id="IPR037401">
    <property type="entry name" value="SnoaL-like"/>
</dbReference>
<evidence type="ECO:0000313" key="3">
    <source>
        <dbReference type="Proteomes" id="UP000271573"/>
    </source>
</evidence>
<reference evidence="2 3" key="1">
    <citation type="submission" date="2018-11" db="EMBL/GenBank/DDBJ databases">
        <title>Complete genome sequence of Nocardioides baekrokdamisoli strain KCTC 39748.</title>
        <authorList>
            <person name="Kang S.W."/>
            <person name="Lee K.C."/>
            <person name="Kim K.K."/>
            <person name="Kim J.S."/>
            <person name="Kim D.S."/>
            <person name="Ko S.H."/>
            <person name="Yang S.H."/>
            <person name="Shin Y.K."/>
            <person name="Lee J.S."/>
        </authorList>
    </citation>
    <scope>NUCLEOTIDE SEQUENCE [LARGE SCALE GENOMIC DNA]</scope>
    <source>
        <strain evidence="2 3">KCTC 39748</strain>
    </source>
</reference>
<dbReference type="InterPro" id="IPR032710">
    <property type="entry name" value="NTF2-like_dom_sf"/>
</dbReference>
<gene>
    <name evidence="2" type="ORF">Back2_07160</name>
</gene>
<dbReference type="AlphaFoldDB" id="A0A3G9J0D1"/>
<sequence length="141" mass="14337">MKSASEEVVASTAAGVVSAFVAAIEAKDPEALRAVFAEDAVFVNLLGTPMVGRQGIVDGHAWAFAGPLRHSTVALVEASVIDAGDDVAAVHALIRRGRHEDAPIGGLPPGDTRLLLTVRRASEGWIAIAGVNVGVAAPPAS</sequence>
<dbReference type="EMBL" id="AP019307">
    <property type="protein sequence ID" value="BBH16429.1"/>
    <property type="molecule type" value="Genomic_DNA"/>
</dbReference>
<name>A0A3G9J0D1_9ACTN</name>
<dbReference type="Pfam" id="PF12680">
    <property type="entry name" value="SnoaL_2"/>
    <property type="match status" value="1"/>
</dbReference>